<feature type="transmembrane region" description="Helical" evidence="1">
    <location>
        <begin position="7"/>
        <end position="28"/>
    </location>
</feature>
<feature type="transmembrane region" description="Helical" evidence="1">
    <location>
        <begin position="178"/>
        <end position="195"/>
    </location>
</feature>
<sequence>MLERRTAWGMAAWLAVAAIAIFALGRWTNADLWLADRMYDPASGAFPWRESWLTLTFSHRIAKGALTLFALALIGAALFDAAWPQAPLDAPLARLRLRVLAWSALLVPSAISLIKQRSSAHCPWDLARYGGAEPYVRLFDALPANVLPGHCFPAGHASSALWLMALAVLWLPGSPQRAWRAGGAGLSAGLFLGWMQQLRGAHFLSHTLWSAWIACAIVLLLVLLLQGASGDIRLRAPAGTRSRAR</sequence>
<name>A0ABS8Q2J7_9BURK</name>
<accession>A0ABS8Q2J7</accession>
<evidence type="ECO:0000313" key="4">
    <source>
        <dbReference type="Proteomes" id="UP001179361"/>
    </source>
</evidence>
<keyword evidence="1" id="KW-0472">Membrane</keyword>
<dbReference type="InterPro" id="IPR036938">
    <property type="entry name" value="PAP2/HPO_sf"/>
</dbReference>
<keyword evidence="1" id="KW-1133">Transmembrane helix</keyword>
<feature type="transmembrane region" description="Helical" evidence="1">
    <location>
        <begin position="207"/>
        <end position="225"/>
    </location>
</feature>
<evidence type="ECO:0000259" key="2">
    <source>
        <dbReference type="Pfam" id="PF01569"/>
    </source>
</evidence>
<evidence type="ECO:0000256" key="1">
    <source>
        <dbReference type="SAM" id="Phobius"/>
    </source>
</evidence>
<dbReference type="RefSeq" id="WP_231057251.1">
    <property type="nucleotide sequence ID" value="NZ_JAJNOC010000001.1"/>
</dbReference>
<organism evidence="3 4">
    <name type="scientific">Massilia phyllostachyos</name>
    <dbReference type="NCBI Taxonomy" id="2898585"/>
    <lineage>
        <taxon>Bacteria</taxon>
        <taxon>Pseudomonadati</taxon>
        <taxon>Pseudomonadota</taxon>
        <taxon>Betaproteobacteria</taxon>
        <taxon>Burkholderiales</taxon>
        <taxon>Oxalobacteraceae</taxon>
        <taxon>Telluria group</taxon>
        <taxon>Massilia</taxon>
    </lineage>
</organism>
<gene>
    <name evidence="3" type="ORF">LQ564_06505</name>
</gene>
<dbReference type="CDD" id="cd03396">
    <property type="entry name" value="PAP2_like_6"/>
    <property type="match status" value="1"/>
</dbReference>
<dbReference type="SUPFAM" id="SSF48317">
    <property type="entry name" value="Acid phosphatase/Vanadium-dependent haloperoxidase"/>
    <property type="match status" value="1"/>
</dbReference>
<evidence type="ECO:0000313" key="3">
    <source>
        <dbReference type="EMBL" id="MCD2515967.1"/>
    </source>
</evidence>
<keyword evidence="4" id="KW-1185">Reference proteome</keyword>
<feature type="transmembrane region" description="Helical" evidence="1">
    <location>
        <begin position="95"/>
        <end position="114"/>
    </location>
</feature>
<feature type="transmembrane region" description="Helical" evidence="1">
    <location>
        <begin position="61"/>
        <end position="83"/>
    </location>
</feature>
<dbReference type="InterPro" id="IPR000326">
    <property type="entry name" value="PAP2/HPO"/>
</dbReference>
<keyword evidence="1" id="KW-0812">Transmembrane</keyword>
<feature type="domain" description="Phosphatidic acid phosphatase type 2/haloperoxidase" evidence="2">
    <location>
        <begin position="99"/>
        <end position="225"/>
    </location>
</feature>
<feature type="transmembrane region" description="Helical" evidence="1">
    <location>
        <begin position="152"/>
        <end position="171"/>
    </location>
</feature>
<reference evidence="3" key="1">
    <citation type="submission" date="2021-11" db="EMBL/GenBank/DDBJ databases">
        <title>The complete genome of Massilia sp sp. G4R7.</title>
        <authorList>
            <person name="Liu L."/>
            <person name="Yue J."/>
            <person name="Yuan J."/>
            <person name="Yang F."/>
            <person name="Li L."/>
        </authorList>
    </citation>
    <scope>NUCLEOTIDE SEQUENCE</scope>
    <source>
        <strain evidence="3">G4R7</strain>
    </source>
</reference>
<comment type="caution">
    <text evidence="3">The sequence shown here is derived from an EMBL/GenBank/DDBJ whole genome shotgun (WGS) entry which is preliminary data.</text>
</comment>
<protein>
    <submittedName>
        <fullName evidence="3">Phosphatase PAP2 family protein</fullName>
    </submittedName>
</protein>
<proteinExistence type="predicted"/>
<dbReference type="Pfam" id="PF01569">
    <property type="entry name" value="PAP2"/>
    <property type="match status" value="1"/>
</dbReference>
<dbReference type="Proteomes" id="UP001179361">
    <property type="component" value="Unassembled WGS sequence"/>
</dbReference>
<dbReference type="EMBL" id="JAJNOC010000001">
    <property type="protein sequence ID" value="MCD2515967.1"/>
    <property type="molecule type" value="Genomic_DNA"/>
</dbReference>